<dbReference type="InterPro" id="IPR036915">
    <property type="entry name" value="Cyclin-like_sf"/>
</dbReference>
<sequence length="393" mass="43020">MHPVPAETQHQQHVPAHEADSGEALYERDIFEYLRSMERAPGRLPAANYMDAAERDDDGLTPARRAALVGWLVSAAECLEIHSRTLHLAVSCLDRFLSSAAAADAVTIAAAALFAAAKYEEVWPPRAKHFVKVSRNGHPFDDGDNRGAACFTKTDLIEAEVVVLEALHHDLSAPTAYTFLEHFLERLRAQQNTKDDDEDLPLLASYIAELGLLDYGMLRFRPSVVAASALLVARLTTRPREPPWGDGGALEAATGYTTAELEECAVALHRLHLHSGDDASGPGYDEINDKYSEKEFNDVYTLLPLEDLVGTMEAVGLIAPRVDSAGDENSAGDVSNKEVAVLIGAIWCVLKGNEEGNNLPRKFVFGEVHRHRMENQEKELLPMVHAGSVRVGQ</sequence>
<dbReference type="AlphaFoldDB" id="A0A5J9WCZ5"/>
<organism evidence="9 10">
    <name type="scientific">Eragrostis curvula</name>
    <name type="common">weeping love grass</name>
    <dbReference type="NCBI Taxonomy" id="38414"/>
    <lineage>
        <taxon>Eukaryota</taxon>
        <taxon>Viridiplantae</taxon>
        <taxon>Streptophyta</taxon>
        <taxon>Embryophyta</taxon>
        <taxon>Tracheophyta</taxon>
        <taxon>Spermatophyta</taxon>
        <taxon>Magnoliopsida</taxon>
        <taxon>Liliopsida</taxon>
        <taxon>Poales</taxon>
        <taxon>Poaceae</taxon>
        <taxon>PACMAD clade</taxon>
        <taxon>Chloridoideae</taxon>
        <taxon>Eragrostideae</taxon>
        <taxon>Eragrostidinae</taxon>
        <taxon>Eragrostis</taxon>
    </lineage>
</organism>
<comment type="similarity">
    <text evidence="1">Belongs to the cyclin family. Cyclin AB subfamily.</text>
</comment>
<dbReference type="Proteomes" id="UP000324897">
    <property type="component" value="Chromosome 5"/>
</dbReference>
<dbReference type="InterPro" id="IPR039361">
    <property type="entry name" value="Cyclin"/>
</dbReference>
<evidence type="ECO:0000256" key="6">
    <source>
        <dbReference type="SAM" id="MobiDB-lite"/>
    </source>
</evidence>
<dbReference type="OrthoDB" id="10590101at2759"/>
<accession>A0A5J9WCZ5</accession>
<dbReference type="Pfam" id="PF00134">
    <property type="entry name" value="Cyclin_N"/>
    <property type="match status" value="1"/>
</dbReference>
<keyword evidence="10" id="KW-1185">Reference proteome</keyword>
<evidence type="ECO:0000259" key="8">
    <source>
        <dbReference type="SMART" id="SM01332"/>
    </source>
</evidence>
<name>A0A5J9WCZ5_9POAL</name>
<dbReference type="SUPFAM" id="SSF47954">
    <property type="entry name" value="Cyclin-like"/>
    <property type="match status" value="2"/>
</dbReference>
<feature type="domain" description="Cyclin-like" evidence="7">
    <location>
        <begin position="70"/>
        <end position="165"/>
    </location>
</feature>
<dbReference type="SMART" id="SM01332">
    <property type="entry name" value="Cyclin_C"/>
    <property type="match status" value="1"/>
</dbReference>
<dbReference type="FunFam" id="1.10.472.10:FF:000013">
    <property type="entry name" value="Cyclin A1"/>
    <property type="match status" value="1"/>
</dbReference>
<dbReference type="Gramene" id="TVU46229">
    <property type="protein sequence ID" value="TVU46229"/>
    <property type="gene ID" value="EJB05_05750"/>
</dbReference>
<evidence type="ECO:0000313" key="10">
    <source>
        <dbReference type="Proteomes" id="UP000324897"/>
    </source>
</evidence>
<evidence type="ECO:0000256" key="4">
    <source>
        <dbReference type="ARBA" id="ARBA00023306"/>
    </source>
</evidence>
<dbReference type="SMART" id="SM00385">
    <property type="entry name" value="CYCLIN"/>
    <property type="match status" value="2"/>
</dbReference>
<feature type="non-terminal residue" evidence="9">
    <location>
        <position position="1"/>
    </location>
</feature>
<keyword evidence="2" id="KW-0132">Cell division</keyword>
<evidence type="ECO:0000259" key="7">
    <source>
        <dbReference type="SMART" id="SM00385"/>
    </source>
</evidence>
<dbReference type="GO" id="GO:0051301">
    <property type="term" value="P:cell division"/>
    <property type="evidence" value="ECO:0007669"/>
    <property type="project" value="UniProtKB-KW"/>
</dbReference>
<reference evidence="9 10" key="1">
    <citation type="journal article" date="2019" name="Sci. Rep.">
        <title>A high-quality genome of Eragrostis curvula grass provides insights into Poaceae evolution and supports new strategies to enhance forage quality.</title>
        <authorList>
            <person name="Carballo J."/>
            <person name="Santos B.A.C.M."/>
            <person name="Zappacosta D."/>
            <person name="Garbus I."/>
            <person name="Selva J.P."/>
            <person name="Gallo C.A."/>
            <person name="Diaz A."/>
            <person name="Albertini E."/>
            <person name="Caccamo M."/>
            <person name="Echenique V."/>
        </authorList>
    </citation>
    <scope>NUCLEOTIDE SEQUENCE [LARGE SCALE GENOMIC DNA]</scope>
    <source>
        <strain evidence="10">cv. Victoria</strain>
        <tissue evidence="9">Leaf</tissue>
    </source>
</reference>
<feature type="region of interest" description="Disordered" evidence="6">
    <location>
        <begin position="1"/>
        <end position="20"/>
    </location>
</feature>
<protein>
    <submittedName>
        <fullName evidence="9">Uncharacterized protein</fullName>
    </submittedName>
</protein>
<dbReference type="InterPro" id="IPR048258">
    <property type="entry name" value="Cyclins_cyclin-box"/>
</dbReference>
<dbReference type="Pfam" id="PF02984">
    <property type="entry name" value="Cyclin_C"/>
    <property type="match status" value="1"/>
</dbReference>
<keyword evidence="3 5" id="KW-0195">Cyclin</keyword>
<evidence type="ECO:0000256" key="5">
    <source>
        <dbReference type="RuleBase" id="RU000383"/>
    </source>
</evidence>
<proteinExistence type="inferred from homology"/>
<dbReference type="InterPro" id="IPR004367">
    <property type="entry name" value="Cyclin_C-dom"/>
</dbReference>
<evidence type="ECO:0000256" key="1">
    <source>
        <dbReference type="ARBA" id="ARBA00006955"/>
    </source>
</evidence>
<gene>
    <name evidence="9" type="ORF">EJB05_05750</name>
</gene>
<evidence type="ECO:0000313" key="9">
    <source>
        <dbReference type="EMBL" id="TVU46229.1"/>
    </source>
</evidence>
<comment type="caution">
    <text evidence="9">The sequence shown here is derived from an EMBL/GenBank/DDBJ whole genome shotgun (WGS) entry which is preliminary data.</text>
</comment>
<dbReference type="PROSITE" id="PS00292">
    <property type="entry name" value="CYCLINS"/>
    <property type="match status" value="1"/>
</dbReference>
<dbReference type="InterPro" id="IPR013763">
    <property type="entry name" value="Cyclin-like_dom"/>
</dbReference>
<evidence type="ECO:0000256" key="3">
    <source>
        <dbReference type="ARBA" id="ARBA00023127"/>
    </source>
</evidence>
<dbReference type="PANTHER" id="PTHR10177">
    <property type="entry name" value="CYCLINS"/>
    <property type="match status" value="1"/>
</dbReference>
<dbReference type="EMBL" id="RWGY01000004">
    <property type="protein sequence ID" value="TVU46229.1"/>
    <property type="molecule type" value="Genomic_DNA"/>
</dbReference>
<feature type="domain" description="Cyclin-like" evidence="7">
    <location>
        <begin position="178"/>
        <end position="270"/>
    </location>
</feature>
<keyword evidence="4" id="KW-0131">Cell cycle</keyword>
<feature type="domain" description="Cyclin C-terminal" evidence="8">
    <location>
        <begin position="174"/>
        <end position="305"/>
    </location>
</feature>
<evidence type="ECO:0000256" key="2">
    <source>
        <dbReference type="ARBA" id="ARBA00022618"/>
    </source>
</evidence>
<dbReference type="Gene3D" id="1.10.472.10">
    <property type="entry name" value="Cyclin-like"/>
    <property type="match status" value="2"/>
</dbReference>
<dbReference type="InterPro" id="IPR006671">
    <property type="entry name" value="Cyclin_N"/>
</dbReference>